<evidence type="ECO:0000256" key="4">
    <source>
        <dbReference type="ARBA" id="ARBA00023163"/>
    </source>
</evidence>
<comment type="caution">
    <text evidence="6">The sequence shown here is derived from an EMBL/GenBank/DDBJ whole genome shotgun (WGS) entry which is preliminary data.</text>
</comment>
<dbReference type="PROSITE" id="PS50931">
    <property type="entry name" value="HTH_LYSR"/>
    <property type="match status" value="1"/>
</dbReference>
<dbReference type="InterPro" id="IPR005119">
    <property type="entry name" value="LysR_subst-bd"/>
</dbReference>
<dbReference type="PANTHER" id="PTHR30346:SF17">
    <property type="entry name" value="LYSR FAMILY TRANSCRIPTIONAL REGULATOR"/>
    <property type="match status" value="1"/>
</dbReference>
<reference evidence="6 7" key="1">
    <citation type="submission" date="2021-02" db="EMBL/GenBank/DDBJ databases">
        <title>Draft genome and description of Leucobacter sp nov strain Marseille-Q4368.</title>
        <authorList>
            <person name="Boxberger M."/>
            <person name="La Scola B."/>
        </authorList>
    </citation>
    <scope>NUCLEOTIDE SEQUENCE [LARGE SCALE GENOMIC DNA]</scope>
    <source>
        <strain evidence="6 7">Marseille-Q4368</strain>
    </source>
</reference>
<evidence type="ECO:0000313" key="7">
    <source>
        <dbReference type="Proteomes" id="UP000811492"/>
    </source>
</evidence>
<dbReference type="Proteomes" id="UP000811492">
    <property type="component" value="Unassembled WGS sequence"/>
</dbReference>
<gene>
    <name evidence="6" type="ORF">JSQ98_12190</name>
</gene>
<proteinExistence type="inferred from homology"/>
<evidence type="ECO:0000259" key="5">
    <source>
        <dbReference type="PROSITE" id="PS50931"/>
    </source>
</evidence>
<comment type="similarity">
    <text evidence="1">Belongs to the LysR transcriptional regulatory family.</text>
</comment>
<feature type="domain" description="HTH lysR-type" evidence="5">
    <location>
        <begin position="1"/>
        <end position="58"/>
    </location>
</feature>
<keyword evidence="7" id="KW-1185">Reference proteome</keyword>
<dbReference type="Pfam" id="PF00126">
    <property type="entry name" value="HTH_1"/>
    <property type="match status" value="1"/>
</dbReference>
<dbReference type="InterPro" id="IPR036390">
    <property type="entry name" value="WH_DNA-bd_sf"/>
</dbReference>
<evidence type="ECO:0000256" key="1">
    <source>
        <dbReference type="ARBA" id="ARBA00009437"/>
    </source>
</evidence>
<dbReference type="CDD" id="cd08414">
    <property type="entry name" value="PBP2_LTTR_aromatics_like"/>
    <property type="match status" value="1"/>
</dbReference>
<sequence>METRRLEAFVALVDAGGFRQAADELFITQPALSQQIARLEKDVGVQLIDRTTRPITTTEAGREFYFRCRNVLDSMREISQLLEDAREAHFGRVRIGVVPAMLFASPARAIRSFQSHFPEAEVLVRSLATSTLIEELEQGSVDVAVLLTRPDLKDVSAVDLFSEDYMVCLPSGHPLEAYDEVSFGQLRGERLIQGPRAANPMGFDSVVAACMNAGFSPRSVNAYGSYLDHAGLVSAGMGVSFAPESFEAIQPNGVVYRKLVKPRASMTASVSWYPRRLDSVGRAFVEHCIAECTSGG</sequence>
<evidence type="ECO:0000256" key="2">
    <source>
        <dbReference type="ARBA" id="ARBA00023015"/>
    </source>
</evidence>
<dbReference type="PRINTS" id="PR00039">
    <property type="entry name" value="HTHLYSR"/>
</dbReference>
<keyword evidence="2" id="KW-0805">Transcription regulation</keyword>
<name>A0ABS5M7J8_9MICO</name>
<dbReference type="InterPro" id="IPR000847">
    <property type="entry name" value="LysR_HTH_N"/>
</dbReference>
<dbReference type="EMBL" id="JAFEVO010000001">
    <property type="protein sequence ID" value="MBS3182945.1"/>
    <property type="molecule type" value="Genomic_DNA"/>
</dbReference>
<accession>A0ABS5M7J8</accession>
<protein>
    <submittedName>
        <fullName evidence="6">LysR family transcriptional regulator</fullName>
    </submittedName>
</protein>
<dbReference type="RefSeq" id="WP_211649921.1">
    <property type="nucleotide sequence ID" value="NZ_JAFEVO010000001.1"/>
</dbReference>
<keyword evidence="3" id="KW-0238">DNA-binding</keyword>
<dbReference type="Pfam" id="PF03466">
    <property type="entry name" value="LysR_substrate"/>
    <property type="match status" value="1"/>
</dbReference>
<dbReference type="PANTHER" id="PTHR30346">
    <property type="entry name" value="TRANSCRIPTIONAL DUAL REGULATOR HCAR-RELATED"/>
    <property type="match status" value="1"/>
</dbReference>
<dbReference type="InterPro" id="IPR036388">
    <property type="entry name" value="WH-like_DNA-bd_sf"/>
</dbReference>
<dbReference type="Gene3D" id="1.10.10.10">
    <property type="entry name" value="Winged helix-like DNA-binding domain superfamily/Winged helix DNA-binding domain"/>
    <property type="match status" value="1"/>
</dbReference>
<evidence type="ECO:0000313" key="6">
    <source>
        <dbReference type="EMBL" id="MBS3182945.1"/>
    </source>
</evidence>
<dbReference type="SUPFAM" id="SSF53850">
    <property type="entry name" value="Periplasmic binding protein-like II"/>
    <property type="match status" value="1"/>
</dbReference>
<dbReference type="SUPFAM" id="SSF46785">
    <property type="entry name" value="Winged helix' DNA-binding domain"/>
    <property type="match status" value="1"/>
</dbReference>
<dbReference type="Gene3D" id="3.40.190.10">
    <property type="entry name" value="Periplasmic binding protein-like II"/>
    <property type="match status" value="2"/>
</dbReference>
<keyword evidence="4" id="KW-0804">Transcription</keyword>
<evidence type="ECO:0000256" key="3">
    <source>
        <dbReference type="ARBA" id="ARBA00023125"/>
    </source>
</evidence>
<organism evidence="6 7">
    <name type="scientific">Leucobacter manosquensis</name>
    <dbReference type="NCBI Taxonomy" id="2810611"/>
    <lineage>
        <taxon>Bacteria</taxon>
        <taxon>Bacillati</taxon>
        <taxon>Actinomycetota</taxon>
        <taxon>Actinomycetes</taxon>
        <taxon>Micrococcales</taxon>
        <taxon>Microbacteriaceae</taxon>
        <taxon>Leucobacter</taxon>
    </lineage>
</organism>